<organism evidence="2 3">
    <name type="scientific">Cutaneotrichosporon cavernicola</name>
    <dbReference type="NCBI Taxonomy" id="279322"/>
    <lineage>
        <taxon>Eukaryota</taxon>
        <taxon>Fungi</taxon>
        <taxon>Dikarya</taxon>
        <taxon>Basidiomycota</taxon>
        <taxon>Agaricomycotina</taxon>
        <taxon>Tremellomycetes</taxon>
        <taxon>Trichosporonales</taxon>
        <taxon>Trichosporonaceae</taxon>
        <taxon>Cutaneotrichosporon</taxon>
    </lineage>
</organism>
<name>A0AA48QVV0_9TREE</name>
<dbReference type="GeneID" id="85495551"/>
<accession>A0AA48QVV0</accession>
<feature type="compositionally biased region" description="Acidic residues" evidence="1">
    <location>
        <begin position="101"/>
        <end position="115"/>
    </location>
</feature>
<feature type="compositionally biased region" description="Gly residues" evidence="1">
    <location>
        <begin position="125"/>
        <end position="139"/>
    </location>
</feature>
<reference evidence="2" key="1">
    <citation type="journal article" date="2023" name="BMC Genomics">
        <title>Chromosome-level genome assemblies of Cutaneotrichosporon spp. (Trichosporonales, Basidiomycota) reveal imbalanced evolution between nucleotide sequences and chromosome synteny.</title>
        <authorList>
            <person name="Kobayashi Y."/>
            <person name="Kayamori A."/>
            <person name="Aoki K."/>
            <person name="Shiwa Y."/>
            <person name="Matsutani M."/>
            <person name="Fujita N."/>
            <person name="Sugita T."/>
            <person name="Iwasaki W."/>
            <person name="Tanaka N."/>
            <person name="Takashima M."/>
        </authorList>
    </citation>
    <scope>NUCLEOTIDE SEQUENCE</scope>
    <source>
        <strain evidence="2">HIS019</strain>
    </source>
</reference>
<sequence>MDDPEFLQLSARQRRTVDRAFERGLRANKGRPSKRRRMTSGLTTGTATPGARGFVDDGSFVDDRGGSVPEEGGGFIDDSGGFTLEDDAGGFIPDDGAGFIPEDDGPGGFIPDDDSGGGFMPVDDSGGGFMPDADAGGGFMPDSGPSAGPSTTRSRAHSADSNDDAEESITFGLIPTLLSSLGLPSDEDVLSVFRAMGEDGVRRKDFRAVCAALMPPDAQEPEDEEADEDEKDEDGDWDMSSGSDSDAFAPSDESDFGAPKGKRTTRRAKALEDTGAARLSTRQREAARALWALIKPDAKGTNGILSRDEVKRWARELGEMWSDVEVSHGKDELT</sequence>
<evidence type="ECO:0000256" key="1">
    <source>
        <dbReference type="SAM" id="MobiDB-lite"/>
    </source>
</evidence>
<evidence type="ECO:0000313" key="3">
    <source>
        <dbReference type="Proteomes" id="UP001233271"/>
    </source>
</evidence>
<feature type="region of interest" description="Disordered" evidence="1">
    <location>
        <begin position="212"/>
        <end position="282"/>
    </location>
</feature>
<feature type="compositionally biased region" description="Basic residues" evidence="1">
    <location>
        <begin position="26"/>
        <end position="38"/>
    </location>
</feature>
<keyword evidence="3" id="KW-1185">Reference proteome</keyword>
<dbReference type="RefSeq" id="XP_060456946.1">
    <property type="nucleotide sequence ID" value="XM_060600342.1"/>
</dbReference>
<feature type="compositionally biased region" description="Acidic residues" evidence="1">
    <location>
        <begin position="219"/>
        <end position="237"/>
    </location>
</feature>
<gene>
    <name evidence="2" type="ORF">CcaverHIS019_0405010</name>
</gene>
<evidence type="ECO:0000313" key="2">
    <source>
        <dbReference type="EMBL" id="BEI91681.1"/>
    </source>
</evidence>
<proteinExistence type="predicted"/>
<dbReference type="KEGG" id="ccac:CcaHIS019_0405010"/>
<dbReference type="AlphaFoldDB" id="A0AA48QVV0"/>
<dbReference type="Proteomes" id="UP001233271">
    <property type="component" value="Chromosome 4"/>
</dbReference>
<feature type="region of interest" description="Disordered" evidence="1">
    <location>
        <begin position="25"/>
        <end position="167"/>
    </location>
</feature>
<dbReference type="EMBL" id="AP028215">
    <property type="protein sequence ID" value="BEI91681.1"/>
    <property type="molecule type" value="Genomic_DNA"/>
</dbReference>
<protein>
    <submittedName>
        <fullName evidence="2">Uncharacterized protein</fullName>
    </submittedName>
</protein>